<proteinExistence type="predicted"/>
<keyword evidence="2" id="KW-1185">Reference proteome</keyword>
<comment type="caution">
    <text evidence="1">The sequence shown here is derived from an EMBL/GenBank/DDBJ whole genome shotgun (WGS) entry which is preliminary data.</text>
</comment>
<reference evidence="1" key="2">
    <citation type="submission" date="2020-11" db="EMBL/GenBank/DDBJ databases">
        <authorList>
            <person name="McCartney M.A."/>
            <person name="Auch B."/>
            <person name="Kono T."/>
            <person name="Mallez S."/>
            <person name="Becker A."/>
            <person name="Gohl D.M."/>
            <person name="Silverstein K.A.T."/>
            <person name="Koren S."/>
            <person name="Bechman K.B."/>
            <person name="Herman A."/>
            <person name="Abrahante J.E."/>
            <person name="Garbe J."/>
        </authorList>
    </citation>
    <scope>NUCLEOTIDE SEQUENCE</scope>
    <source>
        <strain evidence="1">Duluth1</strain>
        <tissue evidence="1">Whole animal</tissue>
    </source>
</reference>
<dbReference type="Proteomes" id="UP000828390">
    <property type="component" value="Unassembled WGS sequence"/>
</dbReference>
<gene>
    <name evidence="1" type="ORF">DPMN_060562</name>
</gene>
<evidence type="ECO:0000313" key="2">
    <source>
        <dbReference type="Proteomes" id="UP000828390"/>
    </source>
</evidence>
<sequence length="89" mass="9825">MVLSALRDVSESGGSDSHVHVLARRIYNVENAHDELRQLDRMDPDVSTDKVIVFDLSSEFAYRNILRQVIKTQPSSNACAHGVAPNCTG</sequence>
<organism evidence="1 2">
    <name type="scientific">Dreissena polymorpha</name>
    <name type="common">Zebra mussel</name>
    <name type="synonym">Mytilus polymorpha</name>
    <dbReference type="NCBI Taxonomy" id="45954"/>
    <lineage>
        <taxon>Eukaryota</taxon>
        <taxon>Metazoa</taxon>
        <taxon>Spiralia</taxon>
        <taxon>Lophotrochozoa</taxon>
        <taxon>Mollusca</taxon>
        <taxon>Bivalvia</taxon>
        <taxon>Autobranchia</taxon>
        <taxon>Heteroconchia</taxon>
        <taxon>Euheterodonta</taxon>
        <taxon>Imparidentia</taxon>
        <taxon>Neoheterodontei</taxon>
        <taxon>Myida</taxon>
        <taxon>Dreissenoidea</taxon>
        <taxon>Dreissenidae</taxon>
        <taxon>Dreissena</taxon>
    </lineage>
</organism>
<dbReference type="AlphaFoldDB" id="A0A9D4C631"/>
<reference evidence="1" key="1">
    <citation type="journal article" date="2019" name="bioRxiv">
        <title>The Genome of the Zebra Mussel, Dreissena polymorpha: A Resource for Invasive Species Research.</title>
        <authorList>
            <person name="McCartney M.A."/>
            <person name="Auch B."/>
            <person name="Kono T."/>
            <person name="Mallez S."/>
            <person name="Zhang Y."/>
            <person name="Obille A."/>
            <person name="Becker A."/>
            <person name="Abrahante J.E."/>
            <person name="Garbe J."/>
            <person name="Badalamenti J.P."/>
            <person name="Herman A."/>
            <person name="Mangelson H."/>
            <person name="Liachko I."/>
            <person name="Sullivan S."/>
            <person name="Sone E.D."/>
            <person name="Koren S."/>
            <person name="Silverstein K.A.T."/>
            <person name="Beckman K.B."/>
            <person name="Gohl D.M."/>
        </authorList>
    </citation>
    <scope>NUCLEOTIDE SEQUENCE</scope>
    <source>
        <strain evidence="1">Duluth1</strain>
        <tissue evidence="1">Whole animal</tissue>
    </source>
</reference>
<name>A0A9D4C631_DREPO</name>
<evidence type="ECO:0000313" key="1">
    <source>
        <dbReference type="EMBL" id="KAH3717766.1"/>
    </source>
</evidence>
<accession>A0A9D4C631</accession>
<dbReference type="EMBL" id="JAIWYP010000013">
    <property type="protein sequence ID" value="KAH3717766.1"/>
    <property type="molecule type" value="Genomic_DNA"/>
</dbReference>
<protein>
    <submittedName>
        <fullName evidence="1">Uncharacterized protein</fullName>
    </submittedName>
</protein>